<dbReference type="EMBL" id="JABFOF010000004">
    <property type="protein sequence ID" value="KAG2399651.1"/>
    <property type="molecule type" value="Genomic_DNA"/>
</dbReference>
<feature type="binding site" evidence="1">
    <location>
        <position position="74"/>
    </location>
    <ligand>
        <name>ATP</name>
        <dbReference type="ChEBI" id="CHEBI:30616"/>
    </ligand>
</feature>
<dbReference type="InterPro" id="IPR017441">
    <property type="entry name" value="Protein_kinase_ATP_BS"/>
</dbReference>
<proteinExistence type="predicted"/>
<evidence type="ECO:0000313" key="2">
    <source>
        <dbReference type="EMBL" id="KAG2399651.1"/>
    </source>
</evidence>
<gene>
    <name evidence="2" type="ORF">HKW66_Vig0104960</name>
</gene>
<dbReference type="PROSITE" id="PS00107">
    <property type="entry name" value="PROTEIN_KINASE_ATP"/>
    <property type="match status" value="1"/>
</dbReference>
<dbReference type="SUPFAM" id="SSF56112">
    <property type="entry name" value="Protein kinase-like (PK-like)"/>
    <property type="match status" value="1"/>
</dbReference>
<keyword evidence="1" id="KW-0547">Nucleotide-binding</keyword>
<name>A0A8T0KJK6_PHAAN</name>
<keyword evidence="1" id="KW-0067">ATP-binding</keyword>
<protein>
    <submittedName>
        <fullName evidence="2">Serine/threonine-protein kinase-like protein</fullName>
    </submittedName>
</protein>
<keyword evidence="2" id="KW-0418">Kinase</keyword>
<sequence>MGYLSCNAQSAIATCDPHFKKHKPLAAKPIRHFNYAKISVVASGFSADTFLGRGNHGRVYKSTLDGGKLLAAVKTTKPVSASKNDSTKCTGCYNCTSPVESKIEILSQVPSPS</sequence>
<reference evidence="2 3" key="1">
    <citation type="submission" date="2020-05" db="EMBL/GenBank/DDBJ databases">
        <title>Vigna angularis (adzuki bean) Var. LongXiaoDou No. 4 denovo assembly.</title>
        <authorList>
            <person name="Xiang H."/>
        </authorList>
    </citation>
    <scope>NUCLEOTIDE SEQUENCE [LARGE SCALE GENOMIC DNA]</scope>
    <source>
        <tissue evidence="2">Leaf</tissue>
    </source>
</reference>
<dbReference type="Gene3D" id="3.30.200.20">
    <property type="entry name" value="Phosphorylase Kinase, domain 1"/>
    <property type="match status" value="1"/>
</dbReference>
<dbReference type="AlphaFoldDB" id="A0A8T0KJK6"/>
<evidence type="ECO:0000313" key="3">
    <source>
        <dbReference type="Proteomes" id="UP000743370"/>
    </source>
</evidence>
<evidence type="ECO:0000256" key="1">
    <source>
        <dbReference type="PROSITE-ProRule" id="PRU10141"/>
    </source>
</evidence>
<comment type="caution">
    <text evidence="2">The sequence shown here is derived from an EMBL/GenBank/DDBJ whole genome shotgun (WGS) entry which is preliminary data.</text>
</comment>
<keyword evidence="2" id="KW-0808">Transferase</keyword>
<dbReference type="GO" id="GO:0016301">
    <property type="term" value="F:kinase activity"/>
    <property type="evidence" value="ECO:0007669"/>
    <property type="project" value="UniProtKB-KW"/>
</dbReference>
<dbReference type="Proteomes" id="UP000743370">
    <property type="component" value="Unassembled WGS sequence"/>
</dbReference>
<dbReference type="GO" id="GO:0005524">
    <property type="term" value="F:ATP binding"/>
    <property type="evidence" value="ECO:0007669"/>
    <property type="project" value="UniProtKB-UniRule"/>
</dbReference>
<organism evidence="2 3">
    <name type="scientific">Phaseolus angularis</name>
    <name type="common">Azuki bean</name>
    <name type="synonym">Vigna angularis</name>
    <dbReference type="NCBI Taxonomy" id="3914"/>
    <lineage>
        <taxon>Eukaryota</taxon>
        <taxon>Viridiplantae</taxon>
        <taxon>Streptophyta</taxon>
        <taxon>Embryophyta</taxon>
        <taxon>Tracheophyta</taxon>
        <taxon>Spermatophyta</taxon>
        <taxon>Magnoliopsida</taxon>
        <taxon>eudicotyledons</taxon>
        <taxon>Gunneridae</taxon>
        <taxon>Pentapetalae</taxon>
        <taxon>rosids</taxon>
        <taxon>fabids</taxon>
        <taxon>Fabales</taxon>
        <taxon>Fabaceae</taxon>
        <taxon>Papilionoideae</taxon>
        <taxon>50 kb inversion clade</taxon>
        <taxon>NPAAA clade</taxon>
        <taxon>indigoferoid/millettioid clade</taxon>
        <taxon>Phaseoleae</taxon>
        <taxon>Vigna</taxon>
    </lineage>
</organism>
<dbReference type="InterPro" id="IPR011009">
    <property type="entry name" value="Kinase-like_dom_sf"/>
</dbReference>
<accession>A0A8T0KJK6</accession>